<dbReference type="AlphaFoldDB" id="A0A0R1S3U9"/>
<evidence type="ECO:0000256" key="11">
    <source>
        <dbReference type="NCBIfam" id="TIGR02224"/>
    </source>
</evidence>
<feature type="domain" description="Tyr recombinase" evidence="12">
    <location>
        <begin position="110"/>
        <end position="292"/>
    </location>
</feature>
<evidence type="ECO:0000256" key="5">
    <source>
        <dbReference type="ARBA" id="ARBA00022829"/>
    </source>
</evidence>
<dbReference type="NCBIfam" id="TIGR02224">
    <property type="entry name" value="recomb_XerC"/>
    <property type="match status" value="1"/>
</dbReference>
<keyword evidence="15" id="KW-1185">Reference proteome</keyword>
<evidence type="ECO:0000256" key="2">
    <source>
        <dbReference type="ARBA" id="ARBA00006657"/>
    </source>
</evidence>
<feature type="active site" evidence="10">
    <location>
        <position position="174"/>
    </location>
</feature>
<dbReference type="InterPro" id="IPR023009">
    <property type="entry name" value="Tyrosine_recombinase_XerC/XerD"/>
</dbReference>
<dbReference type="NCBIfam" id="NF040815">
    <property type="entry name" value="recomb_XerA_Arch"/>
    <property type="match status" value="1"/>
</dbReference>
<keyword evidence="8 10" id="KW-0233">DNA recombination</keyword>
<feature type="domain" description="Core-binding (CB)" evidence="13">
    <location>
        <begin position="2"/>
        <end position="89"/>
    </location>
</feature>
<dbReference type="PANTHER" id="PTHR30349:SF77">
    <property type="entry name" value="TYROSINE RECOMBINASE XERC"/>
    <property type="match status" value="1"/>
</dbReference>
<sequence length="302" mass="35050">MTKTDSLLEAFIKYLKFERNYSKLTIKAYENDLNEAASFWQENGGFADFKQVKQRDIEIFLASLAKKGNSRSSQARKLSSIKSFYRFLFRRELIAQDPASAISLHRSKKKLPEFFYQPEIKQVFDSLNSNDKFDIRNLALFELFYTTGMRVSEVSQLTLKQIDFTAKVILVHGKGNKDRLVPFTEATSQALARYLTIRNQFGPDKNENRVFLNRLGGPLTSRGIEFIMKTVFQKAGVKGQVHPHELRHTFATQMLNNGADLRTVQELLGHESLSTTQIYTHVTMEHLQRDYQKFFPRNDRKE</sequence>
<dbReference type="InterPro" id="IPR050090">
    <property type="entry name" value="Tyrosine_recombinase_XerCD"/>
</dbReference>
<dbReference type="InterPro" id="IPR002104">
    <property type="entry name" value="Integrase_catalytic"/>
</dbReference>
<evidence type="ECO:0000256" key="10">
    <source>
        <dbReference type="HAMAP-Rule" id="MF_01808"/>
    </source>
</evidence>
<gene>
    <name evidence="10" type="primary">xerC</name>
    <name evidence="14" type="ORF">FC23_GL000509</name>
</gene>
<evidence type="ECO:0000259" key="12">
    <source>
        <dbReference type="PROSITE" id="PS51898"/>
    </source>
</evidence>
<comment type="subunit">
    <text evidence="10">Forms a cyclic heterotetrameric complex composed of two molecules of XerC and two molecules of XerD.</text>
</comment>
<proteinExistence type="inferred from homology"/>
<name>A0A0R1S3U9_9LACO</name>
<dbReference type="GO" id="GO:0006313">
    <property type="term" value="P:DNA transposition"/>
    <property type="evidence" value="ECO:0007669"/>
    <property type="project" value="UniProtKB-UniRule"/>
</dbReference>
<dbReference type="InterPro" id="IPR011010">
    <property type="entry name" value="DNA_brk_join_enz"/>
</dbReference>
<dbReference type="PATRIC" id="fig|1122152.4.peg.517"/>
<keyword evidence="5 10" id="KW-0159">Chromosome partition</keyword>
<dbReference type="GO" id="GO:0051301">
    <property type="term" value="P:cell division"/>
    <property type="evidence" value="ECO:0007669"/>
    <property type="project" value="UniProtKB-UniRule"/>
</dbReference>
<dbReference type="NCBIfam" id="NF001399">
    <property type="entry name" value="PRK00283.1"/>
    <property type="match status" value="1"/>
</dbReference>
<keyword evidence="6 10" id="KW-0229">DNA integration</keyword>
<evidence type="ECO:0000256" key="6">
    <source>
        <dbReference type="ARBA" id="ARBA00022908"/>
    </source>
</evidence>
<evidence type="ECO:0000256" key="4">
    <source>
        <dbReference type="ARBA" id="ARBA00022618"/>
    </source>
</evidence>
<dbReference type="GO" id="GO:0003677">
    <property type="term" value="F:DNA binding"/>
    <property type="evidence" value="ECO:0007669"/>
    <property type="project" value="UniProtKB-UniRule"/>
</dbReference>
<dbReference type="InterPro" id="IPR011931">
    <property type="entry name" value="Recomb_XerC"/>
</dbReference>
<comment type="subcellular location">
    <subcellularLocation>
        <location evidence="1 10">Cytoplasm</location>
    </subcellularLocation>
</comment>
<dbReference type="GO" id="GO:0007059">
    <property type="term" value="P:chromosome segregation"/>
    <property type="evidence" value="ECO:0007669"/>
    <property type="project" value="UniProtKB-UniRule"/>
</dbReference>
<dbReference type="InterPro" id="IPR004107">
    <property type="entry name" value="Integrase_SAM-like_N"/>
</dbReference>
<protein>
    <recommendedName>
        <fullName evidence="10 11">Tyrosine recombinase XerC</fullName>
    </recommendedName>
</protein>
<evidence type="ECO:0000256" key="7">
    <source>
        <dbReference type="ARBA" id="ARBA00023125"/>
    </source>
</evidence>
<organism evidence="14 15">
    <name type="scientific">Lactobacillus psittaci DSM 15354</name>
    <dbReference type="NCBI Taxonomy" id="1122152"/>
    <lineage>
        <taxon>Bacteria</taxon>
        <taxon>Bacillati</taxon>
        <taxon>Bacillota</taxon>
        <taxon>Bacilli</taxon>
        <taxon>Lactobacillales</taxon>
        <taxon>Lactobacillaceae</taxon>
        <taxon>Lactobacillus</taxon>
    </lineage>
</organism>
<evidence type="ECO:0000313" key="14">
    <source>
        <dbReference type="EMBL" id="KRL63601.1"/>
    </source>
</evidence>
<dbReference type="OrthoDB" id="9801717at2"/>
<dbReference type="eggNOG" id="COG4974">
    <property type="taxonomic scope" value="Bacteria"/>
</dbReference>
<dbReference type="Pfam" id="PF00589">
    <property type="entry name" value="Phage_integrase"/>
    <property type="match status" value="1"/>
</dbReference>
<dbReference type="InterPro" id="IPR013762">
    <property type="entry name" value="Integrase-like_cat_sf"/>
</dbReference>
<dbReference type="Gene3D" id="1.10.150.130">
    <property type="match status" value="1"/>
</dbReference>
<dbReference type="PROSITE" id="PS51900">
    <property type="entry name" value="CB"/>
    <property type="match status" value="1"/>
</dbReference>
<evidence type="ECO:0000256" key="1">
    <source>
        <dbReference type="ARBA" id="ARBA00004496"/>
    </source>
</evidence>
<reference evidence="14 15" key="1">
    <citation type="journal article" date="2015" name="Genome Announc.">
        <title>Expanding the biotechnology potential of lactobacilli through comparative genomics of 213 strains and associated genera.</title>
        <authorList>
            <person name="Sun Z."/>
            <person name="Harris H.M."/>
            <person name="McCann A."/>
            <person name="Guo C."/>
            <person name="Argimon S."/>
            <person name="Zhang W."/>
            <person name="Yang X."/>
            <person name="Jeffery I.B."/>
            <person name="Cooney J.C."/>
            <person name="Kagawa T.F."/>
            <person name="Liu W."/>
            <person name="Song Y."/>
            <person name="Salvetti E."/>
            <person name="Wrobel A."/>
            <person name="Rasinkangas P."/>
            <person name="Parkhill J."/>
            <person name="Rea M.C."/>
            <person name="O'Sullivan O."/>
            <person name="Ritari J."/>
            <person name="Douillard F.P."/>
            <person name="Paul Ross R."/>
            <person name="Yang R."/>
            <person name="Briner A.E."/>
            <person name="Felis G.E."/>
            <person name="de Vos W.M."/>
            <person name="Barrangou R."/>
            <person name="Klaenhammer T.R."/>
            <person name="Caufield P.W."/>
            <person name="Cui Y."/>
            <person name="Zhang H."/>
            <person name="O'Toole P.W."/>
        </authorList>
    </citation>
    <scope>NUCLEOTIDE SEQUENCE [LARGE SCALE GENOMIC DNA]</scope>
    <source>
        <strain evidence="14 15">DSM 15354</strain>
    </source>
</reference>
<dbReference type="GO" id="GO:0009037">
    <property type="term" value="F:tyrosine-based site-specific recombinase activity"/>
    <property type="evidence" value="ECO:0007669"/>
    <property type="project" value="UniProtKB-UniRule"/>
</dbReference>
<evidence type="ECO:0000256" key="9">
    <source>
        <dbReference type="ARBA" id="ARBA00023306"/>
    </source>
</evidence>
<dbReference type="PROSITE" id="PS51898">
    <property type="entry name" value="TYR_RECOMBINASE"/>
    <property type="match status" value="1"/>
</dbReference>
<dbReference type="HAMAP" id="MF_01808">
    <property type="entry name" value="Recomb_XerC_XerD"/>
    <property type="match status" value="1"/>
</dbReference>
<dbReference type="STRING" id="1122152.GCA_000425905_00275"/>
<dbReference type="CDD" id="cd00798">
    <property type="entry name" value="INT_XerDC_C"/>
    <property type="match status" value="1"/>
</dbReference>
<accession>A0A0R1S3U9</accession>
<dbReference type="GO" id="GO:0005737">
    <property type="term" value="C:cytoplasm"/>
    <property type="evidence" value="ECO:0007669"/>
    <property type="project" value="UniProtKB-SubCell"/>
</dbReference>
<keyword evidence="4 10" id="KW-0132">Cell division</keyword>
<keyword evidence="3 10" id="KW-0963">Cytoplasm</keyword>
<dbReference type="InterPro" id="IPR010998">
    <property type="entry name" value="Integrase_recombinase_N"/>
</dbReference>
<dbReference type="PANTHER" id="PTHR30349">
    <property type="entry name" value="PHAGE INTEGRASE-RELATED"/>
    <property type="match status" value="1"/>
</dbReference>
<evidence type="ECO:0000256" key="8">
    <source>
        <dbReference type="ARBA" id="ARBA00023172"/>
    </source>
</evidence>
<dbReference type="Gene3D" id="1.10.443.10">
    <property type="entry name" value="Intergrase catalytic core"/>
    <property type="match status" value="1"/>
</dbReference>
<feature type="active site" evidence="10">
    <location>
        <position position="247"/>
    </location>
</feature>
<evidence type="ECO:0000313" key="15">
    <source>
        <dbReference type="Proteomes" id="UP000051931"/>
    </source>
</evidence>
<dbReference type="Pfam" id="PF02899">
    <property type="entry name" value="Phage_int_SAM_1"/>
    <property type="match status" value="1"/>
</dbReference>
<evidence type="ECO:0000259" key="13">
    <source>
        <dbReference type="PROSITE" id="PS51900"/>
    </source>
</evidence>
<dbReference type="Proteomes" id="UP000051931">
    <property type="component" value="Unassembled WGS sequence"/>
</dbReference>
<feature type="active site" description="O-(3'-phospho-DNA)-tyrosine intermediate" evidence="10">
    <location>
        <position position="279"/>
    </location>
</feature>
<comment type="caution">
    <text evidence="14">The sequence shown here is derived from an EMBL/GenBank/DDBJ whole genome shotgun (WGS) entry which is preliminary data.</text>
</comment>
<dbReference type="InterPro" id="IPR044068">
    <property type="entry name" value="CB"/>
</dbReference>
<comment type="similarity">
    <text evidence="2 10">Belongs to the 'phage' integrase family. XerC subfamily.</text>
</comment>
<dbReference type="SUPFAM" id="SSF56349">
    <property type="entry name" value="DNA breaking-rejoining enzymes"/>
    <property type="match status" value="1"/>
</dbReference>
<feature type="active site" evidence="10">
    <location>
        <position position="244"/>
    </location>
</feature>
<keyword evidence="7 10" id="KW-0238">DNA-binding</keyword>
<keyword evidence="9 10" id="KW-0131">Cell cycle</keyword>
<dbReference type="EMBL" id="AZFB01000002">
    <property type="protein sequence ID" value="KRL63601.1"/>
    <property type="molecule type" value="Genomic_DNA"/>
</dbReference>
<feature type="active site" evidence="10">
    <location>
        <position position="150"/>
    </location>
</feature>
<dbReference type="RefSeq" id="WP_027825573.1">
    <property type="nucleotide sequence ID" value="NZ_AZFB01000002.1"/>
</dbReference>
<comment type="function">
    <text evidence="10">Site-specific tyrosine recombinase, which acts by catalyzing the cutting and rejoining of the recombining DNA molecules. The XerC-XerD complex is essential to convert dimers of the bacterial chromosome into monomers to permit their segregation at cell division. It also contributes to the segregational stability of plasmids.</text>
</comment>
<feature type="active site" evidence="10">
    <location>
        <position position="270"/>
    </location>
</feature>
<evidence type="ECO:0000256" key="3">
    <source>
        <dbReference type="ARBA" id="ARBA00022490"/>
    </source>
</evidence>